<dbReference type="InterPro" id="IPR006067">
    <property type="entry name" value="NO2/SO3_Rdtase_4Fe4S_dom"/>
</dbReference>
<dbReference type="Pfam" id="PF03460">
    <property type="entry name" value="NIR_SIR_ferr"/>
    <property type="match status" value="1"/>
</dbReference>
<proteinExistence type="predicted"/>
<keyword evidence="3" id="KW-0479">Metal-binding</keyword>
<keyword evidence="5" id="KW-0408">Iron</keyword>
<gene>
    <name evidence="9" type="ORF">FYJ39_13730</name>
</gene>
<dbReference type="Gene3D" id="3.30.413.10">
    <property type="entry name" value="Sulfite Reductase Hemoprotein, domain 1"/>
    <property type="match status" value="2"/>
</dbReference>
<evidence type="ECO:0000256" key="1">
    <source>
        <dbReference type="ARBA" id="ARBA00022485"/>
    </source>
</evidence>
<dbReference type="Proteomes" id="UP000429958">
    <property type="component" value="Unassembled WGS sequence"/>
</dbReference>
<evidence type="ECO:0000256" key="6">
    <source>
        <dbReference type="ARBA" id="ARBA00023014"/>
    </source>
</evidence>
<reference evidence="9 10" key="1">
    <citation type="submission" date="2019-08" db="EMBL/GenBank/DDBJ databases">
        <title>In-depth cultivation of the pig gut microbiome towards novel bacterial diversity and tailored functional studies.</title>
        <authorList>
            <person name="Wylensek D."/>
            <person name="Hitch T.C.A."/>
            <person name="Clavel T."/>
        </authorList>
    </citation>
    <scope>NUCLEOTIDE SEQUENCE [LARGE SCALE GENOMIC DNA]</scope>
    <source>
        <strain evidence="9 10">WCA-389-WT-23D1</strain>
    </source>
</reference>
<evidence type="ECO:0000256" key="2">
    <source>
        <dbReference type="ARBA" id="ARBA00022617"/>
    </source>
</evidence>
<evidence type="ECO:0000256" key="5">
    <source>
        <dbReference type="ARBA" id="ARBA00023004"/>
    </source>
</evidence>
<accession>A0A7X2NMG0</accession>
<keyword evidence="6" id="KW-0411">Iron-sulfur</keyword>
<dbReference type="GO" id="GO:0020037">
    <property type="term" value="F:heme binding"/>
    <property type="evidence" value="ECO:0007669"/>
    <property type="project" value="InterPro"/>
</dbReference>
<protein>
    <submittedName>
        <fullName evidence="9">Nitrite/sulfite reductase</fullName>
    </submittedName>
</protein>
<dbReference type="PANTHER" id="PTHR32439">
    <property type="entry name" value="FERREDOXIN--NITRITE REDUCTASE, CHLOROPLASTIC"/>
    <property type="match status" value="1"/>
</dbReference>
<dbReference type="Gene3D" id="3.90.480.10">
    <property type="entry name" value="Sulfite Reductase Hemoprotein,Domain 2"/>
    <property type="match status" value="1"/>
</dbReference>
<name>A0A7X2NMG0_9CLOT</name>
<dbReference type="InterPro" id="IPR045854">
    <property type="entry name" value="NO2/SO3_Rdtase_4Fe4S_sf"/>
</dbReference>
<keyword evidence="2" id="KW-0349">Heme</keyword>
<dbReference type="EMBL" id="VUMD01000012">
    <property type="protein sequence ID" value="MSS37607.1"/>
    <property type="molecule type" value="Genomic_DNA"/>
</dbReference>
<evidence type="ECO:0000313" key="10">
    <source>
        <dbReference type="Proteomes" id="UP000429958"/>
    </source>
</evidence>
<keyword evidence="10" id="KW-1185">Reference proteome</keyword>
<comment type="caution">
    <text evidence="9">The sequence shown here is derived from an EMBL/GenBank/DDBJ whole genome shotgun (WGS) entry which is preliminary data.</text>
</comment>
<dbReference type="GO" id="GO:0016491">
    <property type="term" value="F:oxidoreductase activity"/>
    <property type="evidence" value="ECO:0007669"/>
    <property type="project" value="UniProtKB-KW"/>
</dbReference>
<sequence>METTEFRPENWRDEYREFAEATSKFYKKELDAKAYKGISGGFGSYAQKGGEASMLRLRLPAGRIDKERLKFIADCVERYKINLVHFTTCQTVQLHNLNEEAVCAIAVEALDHNILTRGGGGDFPRNVMVSPLSGVERDEYFDVLPYALAASDYLMTLIKGPKLPRKLKVAFSNTKANITHATFRDLGFTARPDGTFDVYSAGGLGNNPSFGVLVAQGVAPGQILYYIRAMYNTFCAYGNYENRAKARSRFMKDSLGGEESYREAFGEKLKEVYASGENLDLDLPASEPAWKFRAGMKQAQGKAPADSRVIGQKQPGFYAVKYHPLGGVPDTGFFKRMYELIKDMDQVELRLAPDETAYIINCTGEEAGQVLKATEHGARNSFEESVACIGASICQQGVRDSQALLNHLVEMARREGFEDGVLPRIHISGCPSSCGTHQIGALGFHGGVKVIEKVPMPAFTLHYNGCDVQEREKLGEKLGVMLELKIPDFLKLLGQTVRESGMRFEEWSRNNPDGVKKIAAPFIL</sequence>
<feature type="domain" description="Nitrite/sulphite reductase 4Fe-4S" evidence="7">
    <location>
        <begin position="121"/>
        <end position="270"/>
    </location>
</feature>
<dbReference type="GO" id="GO:0046872">
    <property type="term" value="F:metal ion binding"/>
    <property type="evidence" value="ECO:0007669"/>
    <property type="project" value="UniProtKB-KW"/>
</dbReference>
<dbReference type="AlphaFoldDB" id="A0A7X2NMG0"/>
<dbReference type="InterPro" id="IPR051329">
    <property type="entry name" value="NIR_SIR_4Fe-4S"/>
</dbReference>
<keyword evidence="4" id="KW-0560">Oxidoreductase</keyword>
<dbReference type="GO" id="GO:0051539">
    <property type="term" value="F:4 iron, 4 sulfur cluster binding"/>
    <property type="evidence" value="ECO:0007669"/>
    <property type="project" value="UniProtKB-KW"/>
</dbReference>
<evidence type="ECO:0000256" key="3">
    <source>
        <dbReference type="ARBA" id="ARBA00022723"/>
    </source>
</evidence>
<feature type="domain" description="Nitrite/Sulfite reductase ferredoxin-like" evidence="8">
    <location>
        <begin position="46"/>
        <end position="106"/>
    </location>
</feature>
<dbReference type="InterPro" id="IPR036136">
    <property type="entry name" value="Nit/Sulf_reduc_fer-like_dom_sf"/>
</dbReference>
<dbReference type="SUPFAM" id="SSF56014">
    <property type="entry name" value="Nitrite and sulphite reductase 4Fe-4S domain-like"/>
    <property type="match status" value="2"/>
</dbReference>
<keyword evidence="1" id="KW-0004">4Fe-4S</keyword>
<evidence type="ECO:0000256" key="4">
    <source>
        <dbReference type="ARBA" id="ARBA00023002"/>
    </source>
</evidence>
<dbReference type="InterPro" id="IPR005117">
    <property type="entry name" value="NiRdtase/SiRdtase_haem-b_fer"/>
</dbReference>
<dbReference type="SUPFAM" id="SSF55124">
    <property type="entry name" value="Nitrite/Sulfite reductase N-terminal domain-like"/>
    <property type="match status" value="1"/>
</dbReference>
<evidence type="ECO:0000259" key="7">
    <source>
        <dbReference type="Pfam" id="PF01077"/>
    </source>
</evidence>
<organism evidence="9 10">
    <name type="scientific">Clostridium porci</name>
    <dbReference type="NCBI Taxonomy" id="2605778"/>
    <lineage>
        <taxon>Bacteria</taxon>
        <taxon>Bacillati</taxon>
        <taxon>Bacillota</taxon>
        <taxon>Clostridia</taxon>
        <taxon>Eubacteriales</taxon>
        <taxon>Clostridiaceae</taxon>
        <taxon>Clostridium</taxon>
    </lineage>
</organism>
<dbReference type="RefSeq" id="WP_154473052.1">
    <property type="nucleotide sequence ID" value="NZ_VUMD01000012.1"/>
</dbReference>
<evidence type="ECO:0000313" key="9">
    <source>
        <dbReference type="EMBL" id="MSS37607.1"/>
    </source>
</evidence>
<dbReference type="Pfam" id="PF01077">
    <property type="entry name" value="NIR_SIR"/>
    <property type="match status" value="1"/>
</dbReference>
<evidence type="ECO:0000259" key="8">
    <source>
        <dbReference type="Pfam" id="PF03460"/>
    </source>
</evidence>
<dbReference type="PANTHER" id="PTHR32439:SF9">
    <property type="entry name" value="BLR3264 PROTEIN"/>
    <property type="match status" value="1"/>
</dbReference>